<feature type="compositionally biased region" description="Basic and acidic residues" evidence="1">
    <location>
        <begin position="442"/>
        <end position="474"/>
    </location>
</feature>
<name>A0A5M9K0X9_MONFR</name>
<keyword evidence="3" id="KW-1185">Reference proteome</keyword>
<feature type="compositionally biased region" description="Polar residues" evidence="1">
    <location>
        <begin position="39"/>
        <end position="54"/>
    </location>
</feature>
<comment type="caution">
    <text evidence="2">The sequence shown here is derived from an EMBL/GenBank/DDBJ whole genome shotgun (WGS) entry which is preliminary data.</text>
</comment>
<feature type="compositionally biased region" description="Basic and acidic residues" evidence="1">
    <location>
        <begin position="25"/>
        <end position="38"/>
    </location>
</feature>
<sequence length="934" mass="102715">MPSQAQIQRAREQQKAREILIARREAAAKKAAERKEAQKSQSSMVPKPTMTSGKLDSETSDPKPISAFTRIKKKAGTSMAEKKAAEQAAAAAKQKRAEQEMEEGEIDSDDEEVVFRGRQNKVTKTVEKMGKLPTTNSGPANPRDKSQMAPRRTHETKSALKTNSEGLKRRGESQTSEQQKKPEPKKPVPKKPAPKKQTSKRKIEVSDAESSEVEMAKPVKKQKTAKGGMNFENLPTKRKHGGEEEAPGPVKRQKTMDQAKNPVAAPAKRARAVKETHIRRDPNVNLLNFGPPPKKPAPKKAPTAPAKEAVVIEKKEVSKKSAKTVQSSTAPKVAPEKTQNRPGASTSTRSSPEATQSPPSEFTSVSDRIKSRRRGAAAAPNIQIKTSSSSSSTKPVEATRKARGSRSSKLSVNASEPVSEVSPVNRLPPLLSPTLPPIVESELAKRLKKIAEEKEEENMAREMEEELEKDRVDDLELPEPAVQASCSLAVELDPASDALLETDLNDYLDNLTPEVAAAVQAQQKEIDQAVESDAESVEDDDKFSSYQDTVETTKSPMSPAPEVPDSVQSKVTEDEEQLEEAEAPMKSRPSSSATSPAPLSDHIAAPEQHAIVSAEESLPRDDSDQNSNVSNQQNVARTSASTFKFAGEIGYESDMSEEDPDPEPSPVHSTPFEEAGDFDELELDVDEALEAQEFEANLEATEQDKELEPPDQVKVEVPSPEASVTGVEPLPELPLINNDVDVIDPQSPGQNDNTDENVEIANQSDESETSDKHSDEKMWDDNDTEALLQNHMVPAELGNVVTEEGSLDYKKLIAEVKAAREETIRWERENGELPEFTFSISRPDLLCHLGYSKDRVAKYMEVHKRYEDTVFPKPVAQCNAMRDLSGEESSGDESDDDQDDLRRRGYSVLIPRNYAWNHDDMVTDPNVHPFGPIN</sequence>
<gene>
    <name evidence="2" type="ORF">EYC84_003160</name>
</gene>
<feature type="compositionally biased region" description="Low complexity" evidence="1">
    <location>
        <begin position="587"/>
        <end position="600"/>
    </location>
</feature>
<dbReference type="EMBL" id="VICG01000004">
    <property type="protein sequence ID" value="KAA8572555.1"/>
    <property type="molecule type" value="Genomic_DNA"/>
</dbReference>
<feature type="compositionally biased region" description="Polar residues" evidence="1">
    <location>
        <begin position="340"/>
        <end position="366"/>
    </location>
</feature>
<feature type="region of interest" description="Disordered" evidence="1">
    <location>
        <begin position="25"/>
        <end position="474"/>
    </location>
</feature>
<protein>
    <submittedName>
        <fullName evidence="2">Uncharacterized protein</fullName>
    </submittedName>
</protein>
<feature type="region of interest" description="Disordered" evidence="1">
    <location>
        <begin position="523"/>
        <end position="778"/>
    </location>
</feature>
<accession>A0A5M9K0X9</accession>
<dbReference type="AlphaFoldDB" id="A0A5M9K0X9"/>
<feature type="compositionally biased region" description="Polar residues" evidence="1">
    <location>
        <begin position="544"/>
        <end position="556"/>
    </location>
</feature>
<proteinExistence type="predicted"/>
<feature type="compositionally biased region" description="Basic and acidic residues" evidence="1">
    <location>
        <begin position="769"/>
        <end position="778"/>
    </location>
</feature>
<feature type="compositionally biased region" description="Basic residues" evidence="1">
    <location>
        <begin position="187"/>
        <end position="200"/>
    </location>
</feature>
<dbReference type="Proteomes" id="UP000322873">
    <property type="component" value="Unassembled WGS sequence"/>
</dbReference>
<feature type="compositionally biased region" description="Acidic residues" evidence="1">
    <location>
        <begin position="573"/>
        <end position="582"/>
    </location>
</feature>
<feature type="compositionally biased region" description="Acidic residues" evidence="1">
    <location>
        <begin position="528"/>
        <end position="541"/>
    </location>
</feature>
<feature type="compositionally biased region" description="Basic and acidic residues" evidence="1">
    <location>
        <begin position="272"/>
        <end position="282"/>
    </location>
</feature>
<feature type="compositionally biased region" description="Basic and acidic residues" evidence="1">
    <location>
        <begin position="166"/>
        <end position="186"/>
    </location>
</feature>
<feature type="compositionally biased region" description="Basic and acidic residues" evidence="1">
    <location>
        <begin position="142"/>
        <end position="158"/>
    </location>
</feature>
<feature type="compositionally biased region" description="Low complexity" evidence="1">
    <location>
        <begin position="625"/>
        <end position="635"/>
    </location>
</feature>
<evidence type="ECO:0000313" key="3">
    <source>
        <dbReference type="Proteomes" id="UP000322873"/>
    </source>
</evidence>
<feature type="compositionally biased region" description="Acidic residues" evidence="1">
    <location>
        <begin position="100"/>
        <end position="112"/>
    </location>
</feature>
<dbReference type="VEuPathDB" id="FungiDB:MFRU_003g02520"/>
<organism evidence="2 3">
    <name type="scientific">Monilinia fructicola</name>
    <name type="common">Brown rot fungus</name>
    <name type="synonym">Ciboria fructicola</name>
    <dbReference type="NCBI Taxonomy" id="38448"/>
    <lineage>
        <taxon>Eukaryota</taxon>
        <taxon>Fungi</taxon>
        <taxon>Dikarya</taxon>
        <taxon>Ascomycota</taxon>
        <taxon>Pezizomycotina</taxon>
        <taxon>Leotiomycetes</taxon>
        <taxon>Helotiales</taxon>
        <taxon>Sclerotiniaceae</taxon>
        <taxon>Monilinia</taxon>
    </lineage>
</organism>
<reference evidence="2 3" key="1">
    <citation type="submission" date="2019-06" db="EMBL/GenBank/DDBJ databases">
        <title>Genome Sequence of the Brown Rot Fungal Pathogen Monilinia fructicola.</title>
        <authorList>
            <person name="De Miccolis Angelini R.M."/>
            <person name="Landi L."/>
            <person name="Abate D."/>
            <person name="Pollastro S."/>
            <person name="Romanazzi G."/>
            <person name="Faretra F."/>
        </authorList>
    </citation>
    <scope>NUCLEOTIDE SEQUENCE [LARGE SCALE GENOMIC DNA]</scope>
    <source>
        <strain evidence="2 3">Mfrc123</strain>
    </source>
</reference>
<feature type="compositionally biased region" description="Basic and acidic residues" evidence="1">
    <location>
        <begin position="702"/>
        <end position="714"/>
    </location>
</feature>
<feature type="compositionally biased region" description="Low complexity" evidence="1">
    <location>
        <begin position="300"/>
        <end position="309"/>
    </location>
</feature>
<evidence type="ECO:0000256" key="1">
    <source>
        <dbReference type="SAM" id="MobiDB-lite"/>
    </source>
</evidence>
<evidence type="ECO:0000313" key="2">
    <source>
        <dbReference type="EMBL" id="KAA8572555.1"/>
    </source>
</evidence>
<feature type="compositionally biased region" description="Acidic residues" evidence="1">
    <location>
        <begin position="674"/>
        <end position="693"/>
    </location>
</feature>
<feature type="compositionally biased region" description="Polar residues" evidence="1">
    <location>
        <begin position="407"/>
        <end position="416"/>
    </location>
</feature>
<feature type="compositionally biased region" description="Basic and acidic residues" evidence="1">
    <location>
        <begin position="310"/>
        <end position="319"/>
    </location>
</feature>